<dbReference type="Proteomes" id="UP001472866">
    <property type="component" value="Chromosome 06"/>
</dbReference>
<protein>
    <recommendedName>
        <fullName evidence="4">Ankyrin repeat domain containing protein</fullName>
    </recommendedName>
</protein>
<sequence length="350" mass="39651">MAEPPLAKRARVEDKDAQGRDAAGSKPAVPATAWDQMEAENERALGRLPHEVWERIIEKNCHQNDTFALASTCRFFRQKVKDVGRDLKTDLRYELLYDLASSGLGHSLSWYQWVCDTFGSGPGWMPSDGTDLGNRSHLLSYAAACGNLEAVVWLKEERDWEVNLHTSEWATRCGSVPILTYMLNEAAELFESGSDNLVCRYDERTCEWAASGGALEMLEWLRDQDPPCAWDEWVCIWLARHGHLEGLKWARSQGCPWDGGACTAACTGGHLETLKWLRSQRPACRWSKSECRREARDNGHQNVVDWIDHQNRDSFTDDEWDDCSSFSDWDDSDSGTVEQLEGDAIVTIEN</sequence>
<keyword evidence="3" id="KW-1185">Reference proteome</keyword>
<dbReference type="PANTHER" id="PTHR46586">
    <property type="entry name" value="ANKYRIN REPEAT-CONTAINING PROTEIN"/>
    <property type="match status" value="1"/>
</dbReference>
<feature type="compositionally biased region" description="Basic and acidic residues" evidence="1">
    <location>
        <begin position="10"/>
        <end position="19"/>
    </location>
</feature>
<proteinExistence type="predicted"/>
<feature type="region of interest" description="Disordered" evidence="1">
    <location>
        <begin position="1"/>
        <end position="32"/>
    </location>
</feature>
<reference evidence="2 3" key="1">
    <citation type="submission" date="2024-03" db="EMBL/GenBank/DDBJ databases">
        <title>Complete genome sequence of the green alga Chloropicon roscoffensis RCC1871.</title>
        <authorList>
            <person name="Lemieux C."/>
            <person name="Pombert J.-F."/>
            <person name="Otis C."/>
            <person name="Turmel M."/>
        </authorList>
    </citation>
    <scope>NUCLEOTIDE SEQUENCE [LARGE SCALE GENOMIC DNA]</scope>
    <source>
        <strain evidence="2 3">RCC1871</strain>
    </source>
</reference>
<dbReference type="PANTHER" id="PTHR46586:SF3">
    <property type="entry name" value="ANKYRIN REPEAT-CONTAINING PROTEIN"/>
    <property type="match status" value="1"/>
</dbReference>
<evidence type="ECO:0008006" key="4">
    <source>
        <dbReference type="Google" id="ProtNLM"/>
    </source>
</evidence>
<accession>A0AAX4PA24</accession>
<evidence type="ECO:0000313" key="3">
    <source>
        <dbReference type="Proteomes" id="UP001472866"/>
    </source>
</evidence>
<dbReference type="EMBL" id="CP151506">
    <property type="protein sequence ID" value="WZN62943.1"/>
    <property type="molecule type" value="Genomic_DNA"/>
</dbReference>
<dbReference type="AlphaFoldDB" id="A0AAX4PA24"/>
<evidence type="ECO:0000256" key="1">
    <source>
        <dbReference type="SAM" id="MobiDB-lite"/>
    </source>
</evidence>
<evidence type="ECO:0000313" key="2">
    <source>
        <dbReference type="EMBL" id="WZN62943.1"/>
    </source>
</evidence>
<dbReference type="InterPro" id="IPR036770">
    <property type="entry name" value="Ankyrin_rpt-contain_sf"/>
</dbReference>
<dbReference type="InterPro" id="IPR052050">
    <property type="entry name" value="SecEffector_AnkRepeat"/>
</dbReference>
<name>A0AAX4PA24_9CHLO</name>
<gene>
    <name evidence="2" type="ORF">HKI87_06g44880</name>
</gene>
<dbReference type="SUPFAM" id="SSF48403">
    <property type="entry name" value="Ankyrin repeat"/>
    <property type="match status" value="1"/>
</dbReference>
<organism evidence="2 3">
    <name type="scientific">Chloropicon roscoffensis</name>
    <dbReference type="NCBI Taxonomy" id="1461544"/>
    <lineage>
        <taxon>Eukaryota</taxon>
        <taxon>Viridiplantae</taxon>
        <taxon>Chlorophyta</taxon>
        <taxon>Chloropicophyceae</taxon>
        <taxon>Chloropicales</taxon>
        <taxon>Chloropicaceae</taxon>
        <taxon>Chloropicon</taxon>
    </lineage>
</organism>
<dbReference type="Gene3D" id="1.25.40.20">
    <property type="entry name" value="Ankyrin repeat-containing domain"/>
    <property type="match status" value="1"/>
</dbReference>